<sequence>MKAAESWKVWISQNVFLNLDELSVEAAEALLAVAEKDTKSYVRLASFALGLRRAKTGLPAPGSQREVLGFALELRVKLQMVHDGIGALPHLALFELSGDALFKSASFVQARLFYGKAGGTV</sequence>
<dbReference type="EMBL" id="BLXY01000013">
    <property type="protein sequence ID" value="GFO65873.1"/>
    <property type="molecule type" value="Genomic_DNA"/>
</dbReference>
<dbReference type="RefSeq" id="WP_183350336.1">
    <property type="nucleotide sequence ID" value="NZ_BLXY01000013.1"/>
</dbReference>
<dbReference type="Proteomes" id="UP000831485">
    <property type="component" value="Chromosome"/>
</dbReference>
<evidence type="ECO:0000313" key="4">
    <source>
        <dbReference type="Proteomes" id="UP000831485"/>
    </source>
</evidence>
<evidence type="ECO:0000313" key="3">
    <source>
        <dbReference type="Proteomes" id="UP000568888"/>
    </source>
</evidence>
<evidence type="ECO:0000313" key="1">
    <source>
        <dbReference type="EMBL" id="GFO65873.1"/>
    </source>
</evidence>
<gene>
    <name evidence="1" type="ORF">GMPD_37920</name>
    <name evidence="2" type="ORF">M1B72_02595</name>
</gene>
<name>A0A6V8N2B7_9BACT</name>
<organism evidence="1 3">
    <name type="scientific">Geomonas paludis</name>
    <dbReference type="NCBI Taxonomy" id="2740185"/>
    <lineage>
        <taxon>Bacteria</taxon>
        <taxon>Pseudomonadati</taxon>
        <taxon>Thermodesulfobacteriota</taxon>
        <taxon>Desulfuromonadia</taxon>
        <taxon>Geobacterales</taxon>
        <taxon>Geobacteraceae</taxon>
        <taxon>Geomonas</taxon>
    </lineage>
</organism>
<reference evidence="3" key="1">
    <citation type="submission" date="2020-06" db="EMBL/GenBank/DDBJ databases">
        <title>Draft genomic sequecing of Geomonas sp. Red736.</title>
        <authorList>
            <person name="Itoh H."/>
            <person name="Xu Z.X."/>
            <person name="Ushijima N."/>
            <person name="Masuda Y."/>
            <person name="Shiratori Y."/>
            <person name="Senoo K."/>
        </authorList>
    </citation>
    <scope>NUCLEOTIDE SEQUENCE [LARGE SCALE GENOMIC DNA]</scope>
    <source>
        <strain evidence="3">Red736</strain>
    </source>
</reference>
<reference evidence="2" key="3">
    <citation type="submission" date="2022-04" db="EMBL/GenBank/DDBJ databases">
        <authorList>
            <person name="Liu G."/>
        </authorList>
    </citation>
    <scope>NUCLEOTIDE SEQUENCE</scope>
    <source>
        <strain evidence="2">RG22</strain>
    </source>
</reference>
<accession>A0A6V8N2B7</accession>
<keyword evidence="4" id="KW-1185">Reference proteome</keyword>
<evidence type="ECO:0000313" key="2">
    <source>
        <dbReference type="EMBL" id="UPU36612.1"/>
    </source>
</evidence>
<dbReference type="Proteomes" id="UP000568888">
    <property type="component" value="Unassembled WGS sequence"/>
</dbReference>
<dbReference type="AlphaFoldDB" id="A0A6V8N2B7"/>
<reference evidence="1" key="2">
    <citation type="journal article" date="2021" name="Int. J. Syst. Evol. Microbiol.">
        <title>Geomonas silvestris sp. nov., Geomonas paludis sp. nov. and Geomonas limicola sp. nov., isolated from terrestrial environments, and emended description of the genus Geomonas.</title>
        <authorList>
            <person name="Itoh H."/>
            <person name="Xu Z."/>
            <person name="Masuda Y."/>
            <person name="Ushijima N."/>
            <person name="Hayakawa C."/>
            <person name="Shiratori Y."/>
            <person name="Senoo K."/>
        </authorList>
    </citation>
    <scope>NUCLEOTIDE SEQUENCE</scope>
    <source>
        <strain evidence="1">Red736</strain>
    </source>
</reference>
<dbReference type="EMBL" id="CP096574">
    <property type="protein sequence ID" value="UPU36612.1"/>
    <property type="molecule type" value="Genomic_DNA"/>
</dbReference>
<proteinExistence type="predicted"/>
<protein>
    <submittedName>
        <fullName evidence="1">Uncharacterized protein</fullName>
    </submittedName>
</protein>